<dbReference type="Gene3D" id="3.40.50.1820">
    <property type="entry name" value="alpha/beta hydrolase"/>
    <property type="match status" value="1"/>
</dbReference>
<evidence type="ECO:0000313" key="4">
    <source>
        <dbReference type="Proteomes" id="UP000001449"/>
    </source>
</evidence>
<dbReference type="STRING" id="35128.B8CAW4"/>
<dbReference type="RefSeq" id="XP_002293289.1">
    <property type="nucleotide sequence ID" value="XM_002293253.1"/>
</dbReference>
<dbReference type="InterPro" id="IPR050300">
    <property type="entry name" value="GDXG_lipolytic_enzyme"/>
</dbReference>
<name>B8CAW4_THAPS</name>
<feature type="region of interest" description="Disordered" evidence="2">
    <location>
        <begin position="208"/>
        <end position="229"/>
    </location>
</feature>
<organism evidence="3 4">
    <name type="scientific">Thalassiosira pseudonana</name>
    <name type="common">Marine diatom</name>
    <name type="synonym">Cyclotella nana</name>
    <dbReference type="NCBI Taxonomy" id="35128"/>
    <lineage>
        <taxon>Eukaryota</taxon>
        <taxon>Sar</taxon>
        <taxon>Stramenopiles</taxon>
        <taxon>Ochrophyta</taxon>
        <taxon>Bacillariophyta</taxon>
        <taxon>Coscinodiscophyceae</taxon>
        <taxon>Thalassiosirophycidae</taxon>
        <taxon>Thalassiosirales</taxon>
        <taxon>Thalassiosiraceae</taxon>
        <taxon>Thalassiosira</taxon>
    </lineage>
</organism>
<dbReference type="Proteomes" id="UP000001449">
    <property type="component" value="Chromosome 13"/>
</dbReference>
<dbReference type="OMA" id="WDASHEA"/>
<reference evidence="3 4" key="1">
    <citation type="journal article" date="2004" name="Science">
        <title>The genome of the diatom Thalassiosira pseudonana: ecology, evolution, and metabolism.</title>
        <authorList>
            <person name="Armbrust E.V."/>
            <person name="Berges J.A."/>
            <person name="Bowler C."/>
            <person name="Green B.R."/>
            <person name="Martinez D."/>
            <person name="Putnam N.H."/>
            <person name="Zhou S."/>
            <person name="Allen A.E."/>
            <person name="Apt K.E."/>
            <person name="Bechner M."/>
            <person name="Brzezinski M.A."/>
            <person name="Chaal B.K."/>
            <person name="Chiovitti A."/>
            <person name="Davis A.K."/>
            <person name="Demarest M.S."/>
            <person name="Detter J.C."/>
            <person name="Glavina T."/>
            <person name="Goodstein D."/>
            <person name="Hadi M.Z."/>
            <person name="Hellsten U."/>
            <person name="Hildebrand M."/>
            <person name="Jenkins B.D."/>
            <person name="Jurka J."/>
            <person name="Kapitonov V.V."/>
            <person name="Kroger N."/>
            <person name="Lau W.W."/>
            <person name="Lane T.W."/>
            <person name="Larimer F.W."/>
            <person name="Lippmeier J.C."/>
            <person name="Lucas S."/>
            <person name="Medina M."/>
            <person name="Montsant A."/>
            <person name="Obornik M."/>
            <person name="Parker M.S."/>
            <person name="Palenik B."/>
            <person name="Pazour G.J."/>
            <person name="Richardson P.M."/>
            <person name="Rynearson T.A."/>
            <person name="Saito M.A."/>
            <person name="Schwartz D.C."/>
            <person name="Thamatrakoln K."/>
            <person name="Valentin K."/>
            <person name="Vardi A."/>
            <person name="Wilkerson F.P."/>
            <person name="Rokhsar D.S."/>
        </authorList>
    </citation>
    <scope>NUCLEOTIDE SEQUENCE [LARGE SCALE GENOMIC DNA]</scope>
    <source>
        <strain evidence="3 4">CCMP1335</strain>
    </source>
</reference>
<evidence type="ECO:0008006" key="5">
    <source>
        <dbReference type="Google" id="ProtNLM"/>
    </source>
</evidence>
<gene>
    <name evidence="3" type="ORF">THAPSDRAFT_9287</name>
</gene>
<dbReference type="GO" id="GO:0016787">
    <property type="term" value="F:hydrolase activity"/>
    <property type="evidence" value="ECO:0007669"/>
    <property type="project" value="UniProtKB-KW"/>
</dbReference>
<dbReference type="PaxDb" id="35128-Thaps9287"/>
<sequence length="561" mass="62269">MAGDQPLLTPISVSLSLAPPRSPPHGSLLRHLLTGGGKGGISLEQYDANLHELLELTHHDDTSAESTSNVNVNRAAYQSHTLLSRILQLPMAHLRDVRHPHLPTSLSIPDQLTRYLGALLPLEWQHEFRDSALFIDMLDVISYDATPCCLRITSYFNFTFVQIGSSSAGNFRALADNLVKLSCPMVGVGHWQEIRDFIELSTARDDDGIGDKKEGQQQRQQSIQRGRRGWRRRRITYGDHKMQHIDLFLPSSKTSKRVSKYFKVPIKGTIFFIHGGAWGSGHPWMYRLVAPPFLQLGFAVAIVGYRTYPDVQFVVDELDAAATQRGGSQVGDVRLAWEKLGEVMGGFTERCDSSSEGGWVGNIIMGHSSGAHVALILLVDMIGDQMKQGSSSKDGNKLNSSWIPNFFVGLSGPYDISYHFDYEAGRGVEQISPMKPISGHSRENFQLANPTNRLLHHLTRNNLDTLDQMMPPILLVHGIEDTTVPFTATSDAARQLRACGVSHCNEIYLERTSHQDVILHFMLGGAAKELVLDWLFGWNGSAEQSVDGSAHDKKVEVTSRL</sequence>
<dbReference type="AlphaFoldDB" id="B8CAW4"/>
<proteinExistence type="predicted"/>
<dbReference type="HOGENOM" id="CLU_035572_0_0_1"/>
<dbReference type="PANTHER" id="PTHR48081">
    <property type="entry name" value="AB HYDROLASE SUPERFAMILY PROTEIN C4A8.06C"/>
    <property type="match status" value="1"/>
</dbReference>
<reference evidence="3 4" key="2">
    <citation type="journal article" date="2008" name="Nature">
        <title>The Phaeodactylum genome reveals the evolutionary history of diatom genomes.</title>
        <authorList>
            <person name="Bowler C."/>
            <person name="Allen A.E."/>
            <person name="Badger J.H."/>
            <person name="Grimwood J."/>
            <person name="Jabbari K."/>
            <person name="Kuo A."/>
            <person name="Maheswari U."/>
            <person name="Martens C."/>
            <person name="Maumus F."/>
            <person name="Otillar R.P."/>
            <person name="Rayko E."/>
            <person name="Salamov A."/>
            <person name="Vandepoele K."/>
            <person name="Beszteri B."/>
            <person name="Gruber A."/>
            <person name="Heijde M."/>
            <person name="Katinka M."/>
            <person name="Mock T."/>
            <person name="Valentin K."/>
            <person name="Verret F."/>
            <person name="Berges J.A."/>
            <person name="Brownlee C."/>
            <person name="Cadoret J.P."/>
            <person name="Chiovitti A."/>
            <person name="Choi C.J."/>
            <person name="Coesel S."/>
            <person name="De Martino A."/>
            <person name="Detter J.C."/>
            <person name="Durkin C."/>
            <person name="Falciatore A."/>
            <person name="Fournet J."/>
            <person name="Haruta M."/>
            <person name="Huysman M.J."/>
            <person name="Jenkins B.D."/>
            <person name="Jiroutova K."/>
            <person name="Jorgensen R.E."/>
            <person name="Joubert Y."/>
            <person name="Kaplan A."/>
            <person name="Kroger N."/>
            <person name="Kroth P.G."/>
            <person name="La Roche J."/>
            <person name="Lindquist E."/>
            <person name="Lommer M."/>
            <person name="Martin-Jezequel V."/>
            <person name="Lopez P.J."/>
            <person name="Lucas S."/>
            <person name="Mangogna M."/>
            <person name="McGinnis K."/>
            <person name="Medlin L.K."/>
            <person name="Montsant A."/>
            <person name="Oudot-Le Secq M.P."/>
            <person name="Napoli C."/>
            <person name="Obornik M."/>
            <person name="Parker M.S."/>
            <person name="Petit J.L."/>
            <person name="Porcel B.M."/>
            <person name="Poulsen N."/>
            <person name="Robison M."/>
            <person name="Rychlewski L."/>
            <person name="Rynearson T.A."/>
            <person name="Schmutz J."/>
            <person name="Shapiro H."/>
            <person name="Siaut M."/>
            <person name="Stanley M."/>
            <person name="Sussman M.R."/>
            <person name="Taylor A.R."/>
            <person name="Vardi A."/>
            <person name="von Dassow P."/>
            <person name="Vyverman W."/>
            <person name="Willis A."/>
            <person name="Wyrwicz L.S."/>
            <person name="Rokhsar D.S."/>
            <person name="Weissenbach J."/>
            <person name="Armbrust E.V."/>
            <person name="Green B.R."/>
            <person name="Van de Peer Y."/>
            <person name="Grigoriev I.V."/>
        </authorList>
    </citation>
    <scope>NUCLEOTIDE SEQUENCE [LARGE SCALE GENOMIC DNA]</scope>
    <source>
        <strain evidence="3 4">CCMP1335</strain>
    </source>
</reference>
<evidence type="ECO:0000256" key="2">
    <source>
        <dbReference type="SAM" id="MobiDB-lite"/>
    </source>
</evidence>
<dbReference type="eggNOG" id="KOG1516">
    <property type="taxonomic scope" value="Eukaryota"/>
</dbReference>
<evidence type="ECO:0000313" key="3">
    <source>
        <dbReference type="EMBL" id="EED89025.1"/>
    </source>
</evidence>
<evidence type="ECO:0000256" key="1">
    <source>
        <dbReference type="ARBA" id="ARBA00022801"/>
    </source>
</evidence>
<keyword evidence="4" id="KW-1185">Reference proteome</keyword>
<accession>B8CAW4</accession>
<dbReference type="GeneID" id="7450543"/>
<dbReference type="EMBL" id="CM000648">
    <property type="protein sequence ID" value="EED89025.1"/>
    <property type="molecule type" value="Genomic_DNA"/>
</dbReference>
<dbReference type="SUPFAM" id="SSF53474">
    <property type="entry name" value="alpha/beta-Hydrolases"/>
    <property type="match status" value="1"/>
</dbReference>
<dbReference type="KEGG" id="tps:THAPSDRAFT_9287"/>
<dbReference type="InterPro" id="IPR029058">
    <property type="entry name" value="AB_hydrolase_fold"/>
</dbReference>
<protein>
    <recommendedName>
        <fullName evidence="5">Alpha/beta hydrolase fold-3 domain-containing protein</fullName>
    </recommendedName>
</protein>
<dbReference type="PANTHER" id="PTHR48081:SF33">
    <property type="entry name" value="KYNURENINE FORMAMIDASE"/>
    <property type="match status" value="1"/>
</dbReference>
<dbReference type="InParanoid" id="B8CAW4"/>
<keyword evidence="1" id="KW-0378">Hydrolase</keyword>